<protein>
    <submittedName>
        <fullName evidence="1">Uncharacterized protein</fullName>
    </submittedName>
</protein>
<dbReference type="EMBL" id="JBHMDY010000012">
    <property type="protein sequence ID" value="MFB9261043.1"/>
    <property type="molecule type" value="Genomic_DNA"/>
</dbReference>
<accession>A0ABV5JTM4</accession>
<reference evidence="1 2" key="1">
    <citation type="submission" date="2024-09" db="EMBL/GenBank/DDBJ databases">
        <authorList>
            <person name="Sun Q."/>
            <person name="Mori K."/>
        </authorList>
    </citation>
    <scope>NUCLEOTIDE SEQUENCE [LARGE SCALE GENOMIC DNA]</scope>
    <source>
        <strain evidence="1 2">CCM 7659</strain>
    </source>
</reference>
<sequence length="80" mass="8857">MPSWTVDRALDYLLAKPVGWQTLEGDVTSLVPADAITDTDVSAESFVSSLEVLHELGHLGWDPMRRLHMEVLPEDDPIGN</sequence>
<name>A0ABV5JTM4_9ACTN</name>
<evidence type="ECO:0000313" key="2">
    <source>
        <dbReference type="Proteomes" id="UP001589700"/>
    </source>
</evidence>
<keyword evidence="2" id="KW-1185">Reference proteome</keyword>
<dbReference type="Proteomes" id="UP001589700">
    <property type="component" value="Unassembled WGS sequence"/>
</dbReference>
<evidence type="ECO:0000313" key="1">
    <source>
        <dbReference type="EMBL" id="MFB9261043.1"/>
    </source>
</evidence>
<gene>
    <name evidence="1" type="ORF">ACFFVD_14680</name>
</gene>
<dbReference type="RefSeq" id="WP_182631937.1">
    <property type="nucleotide sequence ID" value="NZ_JAALDM010000101.1"/>
</dbReference>
<proteinExistence type="predicted"/>
<comment type="caution">
    <text evidence="1">The sequence shown here is derived from an EMBL/GenBank/DDBJ whole genome shotgun (WGS) entry which is preliminary data.</text>
</comment>
<organism evidence="1 2">
    <name type="scientific">Dietzia aerolata</name>
    <dbReference type="NCBI Taxonomy" id="595984"/>
    <lineage>
        <taxon>Bacteria</taxon>
        <taxon>Bacillati</taxon>
        <taxon>Actinomycetota</taxon>
        <taxon>Actinomycetes</taxon>
        <taxon>Mycobacteriales</taxon>
        <taxon>Dietziaceae</taxon>
        <taxon>Dietzia</taxon>
    </lineage>
</organism>